<dbReference type="Pfam" id="PF00867">
    <property type="entry name" value="XPG_I"/>
    <property type="match status" value="1"/>
</dbReference>
<dbReference type="InterPro" id="IPR006086">
    <property type="entry name" value="XPG-I_dom"/>
</dbReference>
<keyword evidence="4" id="KW-1185">Reference proteome</keyword>
<sequence length="487" mass="53681">MGITGLWEIVNPSLKRVSRELEAVGQGQSYFPRWGVDMSILMAECIGATFAAGVNGQFEGGALRLLFNRLCQLASLPVTLVFVYDGAGRPSIKNEHSVVDSPLWWVNHSKVLVQAFGYHVHVAPGEAEAELAMLNQLGMIDAVVTNDSDAILFGAIVIYKSIPRDQREYDDQVLKYDAGDAEDEIGFSKGTALLIALMAGEDYDRRGIYGCGFTVARDLAKCGFGDSLIEAYERLRDNHFHDFTGFMASAAQQLQPVFRIPSRVSLDILDLYLKPLTSSSTPAGVPDHGRWIHREISFPLIVQFCMQHFGWTALADLRQHFDASLWPIAVYDPSTGLLATPDSKARILAYFQLSVSTSNFEDTLERLVPSLSSGSQLTTAKRSSRISVWLPFGYTPRIGLFPHGFIPQTDAVLPTVESVLDPAHPLAVVHSVIRTTRAAGYALESAVIEHSNAEPESRRALFELLDDSVAQLSDTSFEDLLELYHTL</sequence>
<dbReference type="Gene3D" id="3.40.50.1010">
    <property type="entry name" value="5'-nuclease"/>
    <property type="match status" value="2"/>
</dbReference>
<dbReference type="SUPFAM" id="SSF88723">
    <property type="entry name" value="PIN domain-like"/>
    <property type="match status" value="1"/>
</dbReference>
<dbReference type="EMBL" id="JAACJL010000004">
    <property type="protein sequence ID" value="KAF4621823.1"/>
    <property type="molecule type" value="Genomic_DNA"/>
</dbReference>
<accession>A0A8H4VTE6</accession>
<evidence type="ECO:0000313" key="4">
    <source>
        <dbReference type="Proteomes" id="UP000521872"/>
    </source>
</evidence>
<gene>
    <name evidence="2" type="ORF">D9613_012114</name>
    <name evidence="3" type="ORF">D9613_012163</name>
</gene>
<dbReference type="EMBL" id="JAACJL010000004">
    <property type="protein sequence ID" value="KAF4621766.1"/>
    <property type="molecule type" value="Genomic_DNA"/>
</dbReference>
<feature type="domain" description="XPG-I" evidence="1">
    <location>
        <begin position="114"/>
        <end position="176"/>
    </location>
</feature>
<dbReference type="InterPro" id="IPR029060">
    <property type="entry name" value="PIN-like_dom_sf"/>
</dbReference>
<protein>
    <recommendedName>
        <fullName evidence="1">XPG-I domain-containing protein</fullName>
    </recommendedName>
</protein>
<dbReference type="InterPro" id="IPR036279">
    <property type="entry name" value="5-3_exonuclease_C_sf"/>
</dbReference>
<dbReference type="GO" id="GO:0006281">
    <property type="term" value="P:DNA repair"/>
    <property type="evidence" value="ECO:0007669"/>
    <property type="project" value="UniProtKB-ARBA"/>
</dbReference>
<dbReference type="PANTHER" id="PTHR11081:SF75">
    <property type="entry name" value="ENDONUCLEASE, PUTATIVE (AFU_ORTHOLOGUE AFUA_3G13260)-RELATED"/>
    <property type="match status" value="1"/>
</dbReference>
<evidence type="ECO:0000313" key="2">
    <source>
        <dbReference type="EMBL" id="KAF4621766.1"/>
    </source>
</evidence>
<dbReference type="SMART" id="SM00484">
    <property type="entry name" value="XPGI"/>
    <property type="match status" value="1"/>
</dbReference>
<dbReference type="PRINTS" id="PR00853">
    <property type="entry name" value="XPGRADSUPER"/>
</dbReference>
<proteinExistence type="predicted"/>
<dbReference type="GO" id="GO:0017108">
    <property type="term" value="F:5'-flap endonuclease activity"/>
    <property type="evidence" value="ECO:0007669"/>
    <property type="project" value="TreeGrafter"/>
</dbReference>
<comment type="caution">
    <text evidence="3">The sequence shown here is derived from an EMBL/GenBank/DDBJ whole genome shotgun (WGS) entry which is preliminary data.</text>
</comment>
<dbReference type="InterPro" id="IPR006084">
    <property type="entry name" value="XPG/Rad2"/>
</dbReference>
<organism evidence="3 4">
    <name type="scientific">Agrocybe pediades</name>
    <dbReference type="NCBI Taxonomy" id="84607"/>
    <lineage>
        <taxon>Eukaryota</taxon>
        <taxon>Fungi</taxon>
        <taxon>Dikarya</taxon>
        <taxon>Basidiomycota</taxon>
        <taxon>Agaricomycotina</taxon>
        <taxon>Agaricomycetes</taxon>
        <taxon>Agaricomycetidae</taxon>
        <taxon>Agaricales</taxon>
        <taxon>Agaricineae</taxon>
        <taxon>Strophariaceae</taxon>
        <taxon>Agrocybe</taxon>
    </lineage>
</organism>
<dbReference type="PANTHER" id="PTHR11081">
    <property type="entry name" value="FLAP ENDONUCLEASE FAMILY MEMBER"/>
    <property type="match status" value="1"/>
</dbReference>
<dbReference type="Proteomes" id="UP000521872">
    <property type="component" value="Unassembled WGS sequence"/>
</dbReference>
<dbReference type="CDD" id="cd09870">
    <property type="entry name" value="PIN_YEN1"/>
    <property type="match status" value="1"/>
</dbReference>
<name>A0A8H4VTE6_9AGAR</name>
<dbReference type="SUPFAM" id="SSF47807">
    <property type="entry name" value="5' to 3' exonuclease, C-terminal subdomain"/>
    <property type="match status" value="1"/>
</dbReference>
<reference evidence="3 4" key="1">
    <citation type="submission" date="2019-12" db="EMBL/GenBank/DDBJ databases">
        <authorList>
            <person name="Floudas D."/>
            <person name="Bentzer J."/>
            <person name="Ahren D."/>
            <person name="Johansson T."/>
            <person name="Persson P."/>
            <person name="Tunlid A."/>
        </authorList>
    </citation>
    <scope>NUCLEOTIDE SEQUENCE [LARGE SCALE GENOMIC DNA]</scope>
    <source>
        <strain evidence="3 4">CBS 102.39</strain>
    </source>
</reference>
<evidence type="ECO:0000259" key="1">
    <source>
        <dbReference type="SMART" id="SM00484"/>
    </source>
</evidence>
<dbReference type="AlphaFoldDB" id="A0A8H4VTE6"/>
<evidence type="ECO:0000313" key="3">
    <source>
        <dbReference type="EMBL" id="KAF4621823.1"/>
    </source>
</evidence>